<keyword evidence="3" id="KW-1185">Reference proteome</keyword>
<feature type="compositionally biased region" description="Basic and acidic residues" evidence="1">
    <location>
        <begin position="32"/>
        <end position="46"/>
    </location>
</feature>
<evidence type="ECO:0000313" key="3">
    <source>
        <dbReference type="Proteomes" id="UP001601288"/>
    </source>
</evidence>
<proteinExistence type="predicted"/>
<organism evidence="2 3">
    <name type="scientific">Streptomyces massasporeus</name>
    <dbReference type="NCBI Taxonomy" id="67324"/>
    <lineage>
        <taxon>Bacteria</taxon>
        <taxon>Bacillati</taxon>
        <taxon>Actinomycetota</taxon>
        <taxon>Actinomycetes</taxon>
        <taxon>Kitasatosporales</taxon>
        <taxon>Streptomycetaceae</taxon>
        <taxon>Streptomyces</taxon>
    </lineage>
</organism>
<comment type="caution">
    <text evidence="2">The sequence shown here is derived from an EMBL/GenBank/DDBJ whole genome shotgun (WGS) entry which is preliminary data.</text>
</comment>
<dbReference type="RefSeq" id="WP_358280653.1">
    <property type="nucleotide sequence ID" value="NZ_JBEYGJ010000008.1"/>
</dbReference>
<gene>
    <name evidence="2" type="ORF">ACFYM3_22395</name>
</gene>
<feature type="region of interest" description="Disordered" evidence="1">
    <location>
        <begin position="18"/>
        <end position="46"/>
    </location>
</feature>
<evidence type="ECO:0000256" key="1">
    <source>
        <dbReference type="SAM" id="MobiDB-lite"/>
    </source>
</evidence>
<accession>A0ABW6LII8</accession>
<dbReference type="Proteomes" id="UP001601288">
    <property type="component" value="Unassembled WGS sequence"/>
</dbReference>
<protein>
    <submittedName>
        <fullName evidence="2">Uncharacterized protein</fullName>
    </submittedName>
</protein>
<dbReference type="EMBL" id="JBIAFP010000013">
    <property type="protein sequence ID" value="MFE9227332.1"/>
    <property type="molecule type" value="Genomic_DNA"/>
</dbReference>
<sequence length="46" mass="4759">MRISAAADRAVRAVVEPAVRQGEGPVGALPEPVERPAAEPAARENP</sequence>
<reference evidence="2 3" key="1">
    <citation type="submission" date="2024-10" db="EMBL/GenBank/DDBJ databases">
        <title>The Natural Products Discovery Center: Release of the First 8490 Sequenced Strains for Exploring Actinobacteria Biosynthetic Diversity.</title>
        <authorList>
            <person name="Kalkreuter E."/>
            <person name="Kautsar S.A."/>
            <person name="Yang D."/>
            <person name="Bader C.D."/>
            <person name="Teijaro C.N."/>
            <person name="Fluegel L."/>
            <person name="Davis C.M."/>
            <person name="Simpson J.R."/>
            <person name="Lauterbach L."/>
            <person name="Steele A.D."/>
            <person name="Gui C."/>
            <person name="Meng S."/>
            <person name="Li G."/>
            <person name="Viehrig K."/>
            <person name="Ye F."/>
            <person name="Su P."/>
            <person name="Kiefer A.F."/>
            <person name="Nichols A."/>
            <person name="Cepeda A.J."/>
            <person name="Yan W."/>
            <person name="Fan B."/>
            <person name="Jiang Y."/>
            <person name="Adhikari A."/>
            <person name="Zheng C.-J."/>
            <person name="Schuster L."/>
            <person name="Cowan T.M."/>
            <person name="Smanski M.J."/>
            <person name="Chevrette M.G."/>
            <person name="De Carvalho L.P.S."/>
            <person name="Shen B."/>
        </authorList>
    </citation>
    <scope>NUCLEOTIDE SEQUENCE [LARGE SCALE GENOMIC DNA]</scope>
    <source>
        <strain evidence="2 3">NPDC007066</strain>
    </source>
</reference>
<name>A0ABW6LII8_9ACTN</name>
<evidence type="ECO:0000313" key="2">
    <source>
        <dbReference type="EMBL" id="MFE9227332.1"/>
    </source>
</evidence>